<feature type="compositionally biased region" description="Basic residues" evidence="4">
    <location>
        <begin position="333"/>
        <end position="348"/>
    </location>
</feature>
<dbReference type="GO" id="GO:0008270">
    <property type="term" value="F:zinc ion binding"/>
    <property type="evidence" value="ECO:0007669"/>
    <property type="project" value="UniProtKB-KW"/>
</dbReference>
<feature type="region of interest" description="Disordered" evidence="4">
    <location>
        <begin position="233"/>
        <end position="372"/>
    </location>
</feature>
<keyword evidence="7" id="KW-1185">Reference proteome</keyword>
<dbReference type="PANTHER" id="PTHR21402">
    <property type="entry name" value="GAMETOCYTE SPECIFIC FACTOR 1-RELATED"/>
    <property type="match status" value="1"/>
</dbReference>
<feature type="compositionally biased region" description="Basic and acidic residues" evidence="4">
    <location>
        <begin position="349"/>
        <end position="372"/>
    </location>
</feature>
<evidence type="ECO:0000313" key="6">
    <source>
        <dbReference type="EMBL" id="KAK0178909.1"/>
    </source>
</evidence>
<evidence type="ECO:0000259" key="5">
    <source>
        <dbReference type="PROSITE" id="PS51800"/>
    </source>
</evidence>
<protein>
    <recommendedName>
        <fullName evidence="5">CHHC U11-48K-type domain-containing protein</fullName>
    </recommendedName>
</protein>
<organism evidence="6 7">
    <name type="scientific">Microctonus hyperodae</name>
    <name type="common">Parasitoid wasp</name>
    <dbReference type="NCBI Taxonomy" id="165561"/>
    <lineage>
        <taxon>Eukaryota</taxon>
        <taxon>Metazoa</taxon>
        <taxon>Ecdysozoa</taxon>
        <taxon>Arthropoda</taxon>
        <taxon>Hexapoda</taxon>
        <taxon>Insecta</taxon>
        <taxon>Pterygota</taxon>
        <taxon>Neoptera</taxon>
        <taxon>Endopterygota</taxon>
        <taxon>Hymenoptera</taxon>
        <taxon>Apocrita</taxon>
        <taxon>Ichneumonoidea</taxon>
        <taxon>Braconidae</taxon>
        <taxon>Euphorinae</taxon>
        <taxon>Microctonus</taxon>
    </lineage>
</organism>
<dbReference type="GO" id="GO:0005654">
    <property type="term" value="C:nucleoplasm"/>
    <property type="evidence" value="ECO:0007669"/>
    <property type="project" value="TreeGrafter"/>
</dbReference>
<gene>
    <name evidence="6" type="ORF">PV327_007749</name>
</gene>
<dbReference type="InterPro" id="IPR036236">
    <property type="entry name" value="Znf_C2H2_sf"/>
</dbReference>
<evidence type="ECO:0000256" key="4">
    <source>
        <dbReference type="SAM" id="MobiDB-lite"/>
    </source>
</evidence>
<evidence type="ECO:0000256" key="1">
    <source>
        <dbReference type="ARBA" id="ARBA00022723"/>
    </source>
</evidence>
<keyword evidence="2" id="KW-0863">Zinc-finger</keyword>
<evidence type="ECO:0000256" key="3">
    <source>
        <dbReference type="ARBA" id="ARBA00022833"/>
    </source>
</evidence>
<dbReference type="GO" id="GO:0005829">
    <property type="term" value="C:cytosol"/>
    <property type="evidence" value="ECO:0007669"/>
    <property type="project" value="TreeGrafter"/>
</dbReference>
<evidence type="ECO:0000256" key="2">
    <source>
        <dbReference type="ARBA" id="ARBA00022771"/>
    </source>
</evidence>
<name>A0AA39G156_MICHY</name>
<feature type="compositionally biased region" description="Basic residues" evidence="4">
    <location>
        <begin position="307"/>
        <end position="325"/>
    </location>
</feature>
<sequence length="372" mass="44286">MEYETFERDKYTNELRNFVDNTDKHLNELLTCLEWNVNSIQDVQPALICPFDSSHYLCEKSLEQHLEKCQWKAEGYGHLDLPLSVPTVSSNSPSCITFDEHLQEHVLQLAKLTNPSMPIGIGGRLIPRTSNRLTADFTSDERKVLYDYAVANTTQPDIGEDIADLNKPKNCDENKPSTYLELLAQERNLKRRRAKHRGVHTNKKSQIEICREVINQQMEMLAEYIAEKNNYTTTETEDHSSRMSDEFKVKDNSNNERRESLYKYNHNSSDNYNSHNYHNHHNQSRRSTDKEYHDNYKKDIEKDHHKDNKHSKHRRKSSKDHRHRDRSVETKKHDKSHKRHHSKHRHRSYERESSKYSKKSKYDERKNDKRRN</sequence>
<dbReference type="InterPro" id="IPR051591">
    <property type="entry name" value="UPF0224_FAM112_RNA_Proc"/>
</dbReference>
<keyword evidence="3" id="KW-0862">Zinc</keyword>
<reference evidence="6" key="1">
    <citation type="journal article" date="2023" name="bioRxiv">
        <title>Scaffold-level genome assemblies of two parasitoid biocontrol wasps reveal the parthenogenesis mechanism and an associated novel virus.</title>
        <authorList>
            <person name="Inwood S."/>
            <person name="Skelly J."/>
            <person name="Guhlin J."/>
            <person name="Harrop T."/>
            <person name="Goldson S."/>
            <person name="Dearden P."/>
        </authorList>
    </citation>
    <scope>NUCLEOTIDE SEQUENCE</scope>
    <source>
        <strain evidence="6">Lincoln</strain>
        <tissue evidence="6">Whole body</tissue>
    </source>
</reference>
<feature type="compositionally biased region" description="Basic and acidic residues" evidence="4">
    <location>
        <begin position="236"/>
        <end position="261"/>
    </location>
</feature>
<keyword evidence="1" id="KW-0479">Metal-binding</keyword>
<proteinExistence type="predicted"/>
<dbReference type="AlphaFoldDB" id="A0AA39G156"/>
<dbReference type="GO" id="GO:0005689">
    <property type="term" value="C:U12-type spliceosomal complex"/>
    <property type="evidence" value="ECO:0007669"/>
    <property type="project" value="TreeGrafter"/>
</dbReference>
<dbReference type="InterPro" id="IPR022776">
    <property type="entry name" value="TRM13/UPF0224_CHHC_Znf_dom"/>
</dbReference>
<dbReference type="EMBL" id="JAQQBR010000004">
    <property type="protein sequence ID" value="KAK0178909.1"/>
    <property type="molecule type" value="Genomic_DNA"/>
</dbReference>
<dbReference type="Pfam" id="PF05253">
    <property type="entry name" value="zf-U11-48K"/>
    <property type="match status" value="1"/>
</dbReference>
<evidence type="ECO:0000313" key="7">
    <source>
        <dbReference type="Proteomes" id="UP001168972"/>
    </source>
</evidence>
<reference evidence="6" key="2">
    <citation type="submission" date="2023-03" db="EMBL/GenBank/DDBJ databases">
        <authorList>
            <person name="Inwood S.N."/>
            <person name="Skelly J.G."/>
            <person name="Guhlin J."/>
            <person name="Harrop T.W.R."/>
            <person name="Goldson S.G."/>
            <person name="Dearden P.K."/>
        </authorList>
    </citation>
    <scope>NUCLEOTIDE SEQUENCE</scope>
    <source>
        <strain evidence="6">Lincoln</strain>
        <tissue evidence="6">Whole body</tissue>
    </source>
</reference>
<dbReference type="PANTHER" id="PTHR21402:SF10">
    <property type="entry name" value="U11_U12 SMALL NUCLEAR RIBONUCLEOPROTEIN 48 KDA PROTEIN"/>
    <property type="match status" value="1"/>
</dbReference>
<accession>A0AA39G156</accession>
<feature type="compositionally biased region" description="Basic and acidic residues" evidence="4">
    <location>
        <begin position="286"/>
        <end position="306"/>
    </location>
</feature>
<feature type="domain" description="CHHC U11-48K-type" evidence="5">
    <location>
        <begin position="46"/>
        <end position="73"/>
    </location>
</feature>
<feature type="compositionally biased region" description="Low complexity" evidence="4">
    <location>
        <begin position="264"/>
        <end position="276"/>
    </location>
</feature>
<dbReference type="PROSITE" id="PS51800">
    <property type="entry name" value="ZF_CHHC_U11_48K"/>
    <property type="match status" value="1"/>
</dbReference>
<dbReference type="SUPFAM" id="SSF57667">
    <property type="entry name" value="beta-beta-alpha zinc fingers"/>
    <property type="match status" value="1"/>
</dbReference>
<comment type="caution">
    <text evidence="6">The sequence shown here is derived from an EMBL/GenBank/DDBJ whole genome shotgun (WGS) entry which is preliminary data.</text>
</comment>
<dbReference type="Proteomes" id="UP001168972">
    <property type="component" value="Unassembled WGS sequence"/>
</dbReference>